<evidence type="ECO:0000313" key="6">
    <source>
        <dbReference type="Proteomes" id="UP000325372"/>
    </source>
</evidence>
<dbReference type="RefSeq" id="WP_150862900.1">
    <property type="nucleotide sequence ID" value="NZ_VYXP01000002.1"/>
</dbReference>
<name>A0A5N0TFE7_9GAMM</name>
<dbReference type="EMBL" id="VYXP01000002">
    <property type="protein sequence ID" value="KAA9133341.1"/>
    <property type="molecule type" value="Genomic_DNA"/>
</dbReference>
<dbReference type="GO" id="GO:0008124">
    <property type="term" value="F:4-alpha-hydroxytetrahydrobiopterin dehydratase activity"/>
    <property type="evidence" value="ECO:0007669"/>
    <property type="project" value="UniProtKB-UniRule"/>
</dbReference>
<dbReference type="InterPro" id="IPR036428">
    <property type="entry name" value="PCD_sf"/>
</dbReference>
<sequence length="114" mass="12560">MSSTVCNLEDRHCAPCEGGVDAFDEATARQMLADVPGWDIADSGKALVRRFEFKGFYRTMAFINAMAWIANRENHHPDFSAGYNYCDVTFTTHAIGGLSENDFICAAKVSALID</sequence>
<dbReference type="PANTHER" id="PTHR12599:SF0">
    <property type="entry name" value="PTERIN-4-ALPHA-CARBINOLAMINE DEHYDRATASE"/>
    <property type="match status" value="1"/>
</dbReference>
<evidence type="ECO:0000256" key="1">
    <source>
        <dbReference type="ARBA" id="ARBA00001554"/>
    </source>
</evidence>
<keyword evidence="6" id="KW-1185">Reference proteome</keyword>
<comment type="caution">
    <text evidence="5">The sequence shown here is derived from an EMBL/GenBank/DDBJ whole genome shotgun (WGS) entry which is preliminary data.</text>
</comment>
<dbReference type="Gene3D" id="3.30.1360.20">
    <property type="entry name" value="Transcriptional coactivator/pterin dehydratase"/>
    <property type="match status" value="1"/>
</dbReference>
<dbReference type="GO" id="GO:0006729">
    <property type="term" value="P:tetrahydrobiopterin biosynthetic process"/>
    <property type="evidence" value="ECO:0007669"/>
    <property type="project" value="InterPro"/>
</dbReference>
<dbReference type="NCBIfam" id="NF002019">
    <property type="entry name" value="PRK00823.1-4"/>
    <property type="match status" value="1"/>
</dbReference>
<dbReference type="AlphaFoldDB" id="A0A5N0TFE7"/>
<accession>A0A5N0TFE7</accession>
<dbReference type="InterPro" id="IPR001533">
    <property type="entry name" value="Pterin_deHydtase"/>
</dbReference>
<reference evidence="5 6" key="1">
    <citation type="submission" date="2019-09" db="EMBL/GenBank/DDBJ databases">
        <title>Wenzhouxiangella sp. Genome sequencing and assembly.</title>
        <authorList>
            <person name="Zhang R."/>
        </authorList>
    </citation>
    <scope>NUCLEOTIDE SEQUENCE [LARGE SCALE GENOMIC DNA]</scope>
    <source>
        <strain evidence="5 6">W260</strain>
    </source>
</reference>
<organism evidence="5 6">
    <name type="scientific">Marinihelvus fidelis</name>
    <dbReference type="NCBI Taxonomy" id="2613842"/>
    <lineage>
        <taxon>Bacteria</taxon>
        <taxon>Pseudomonadati</taxon>
        <taxon>Pseudomonadota</taxon>
        <taxon>Gammaproteobacteria</taxon>
        <taxon>Chromatiales</taxon>
        <taxon>Wenzhouxiangellaceae</taxon>
        <taxon>Marinihelvus</taxon>
    </lineage>
</organism>
<comment type="catalytic activity">
    <reaction evidence="1 4">
        <text>(4aS,6R)-4a-hydroxy-L-erythro-5,6,7,8-tetrahydrobiopterin = (6R)-L-erythro-6,7-dihydrobiopterin + H2O</text>
        <dbReference type="Rhea" id="RHEA:11920"/>
        <dbReference type="ChEBI" id="CHEBI:15377"/>
        <dbReference type="ChEBI" id="CHEBI:15642"/>
        <dbReference type="ChEBI" id="CHEBI:43120"/>
        <dbReference type="EC" id="4.2.1.96"/>
    </reaction>
</comment>
<dbReference type="Pfam" id="PF01329">
    <property type="entry name" value="Pterin_4a"/>
    <property type="match status" value="1"/>
</dbReference>
<dbReference type="CDD" id="cd00913">
    <property type="entry name" value="PCD_DCoH_subfamily_a"/>
    <property type="match status" value="1"/>
</dbReference>
<evidence type="ECO:0000313" key="5">
    <source>
        <dbReference type="EMBL" id="KAA9133341.1"/>
    </source>
</evidence>
<protein>
    <recommendedName>
        <fullName evidence="4">Putative pterin-4-alpha-carbinolamine dehydratase</fullName>
        <shortName evidence="4">PHS</shortName>
        <ecNumber evidence="4">4.2.1.96</ecNumber>
    </recommendedName>
    <alternativeName>
        <fullName evidence="4">4-alpha-hydroxy-tetrahydropterin dehydratase</fullName>
    </alternativeName>
    <alternativeName>
        <fullName evidence="4">Pterin carbinolamine dehydratase</fullName>
        <shortName evidence="4">PCD</shortName>
    </alternativeName>
</protein>
<evidence type="ECO:0000256" key="4">
    <source>
        <dbReference type="HAMAP-Rule" id="MF_00434"/>
    </source>
</evidence>
<evidence type="ECO:0000256" key="2">
    <source>
        <dbReference type="ARBA" id="ARBA00006472"/>
    </source>
</evidence>
<dbReference type="SUPFAM" id="SSF55248">
    <property type="entry name" value="PCD-like"/>
    <property type="match status" value="1"/>
</dbReference>
<gene>
    <name evidence="5" type="ORF">F3N42_03030</name>
</gene>
<comment type="similarity">
    <text evidence="2 4">Belongs to the pterin-4-alpha-carbinolamine dehydratase family.</text>
</comment>
<dbReference type="HAMAP" id="MF_00434">
    <property type="entry name" value="Pterin_4_alpha"/>
    <property type="match status" value="1"/>
</dbReference>
<proteinExistence type="inferred from homology"/>
<dbReference type="Proteomes" id="UP000325372">
    <property type="component" value="Unassembled WGS sequence"/>
</dbReference>
<keyword evidence="3 4" id="KW-0456">Lyase</keyword>
<dbReference type="PANTHER" id="PTHR12599">
    <property type="entry name" value="PTERIN-4-ALPHA-CARBINOLAMINE DEHYDRATASE"/>
    <property type="match status" value="1"/>
</dbReference>
<evidence type="ECO:0000256" key="3">
    <source>
        <dbReference type="ARBA" id="ARBA00023239"/>
    </source>
</evidence>
<dbReference type="EC" id="4.2.1.96" evidence="4"/>